<keyword evidence="3" id="KW-1133">Transmembrane helix</keyword>
<protein>
    <submittedName>
        <fullName evidence="4">Glycosyltransferase involved in cell wall bisynthesis</fullName>
    </submittedName>
</protein>
<dbReference type="PANTHER" id="PTHR12526:SF629">
    <property type="entry name" value="TEICHURONIC ACID BIOSYNTHESIS GLYCOSYLTRANSFERASE TUAH-RELATED"/>
    <property type="match status" value="1"/>
</dbReference>
<dbReference type="RefSeq" id="WP_091475071.1">
    <property type="nucleotide sequence ID" value="NZ_FOIT01000003.1"/>
</dbReference>
<dbReference type="Gene3D" id="3.40.50.2000">
    <property type="entry name" value="Glycogen Phosphorylase B"/>
    <property type="match status" value="2"/>
</dbReference>
<keyword evidence="2 4" id="KW-0808">Transferase</keyword>
<dbReference type="PANTHER" id="PTHR12526">
    <property type="entry name" value="GLYCOSYLTRANSFERASE"/>
    <property type="match status" value="1"/>
</dbReference>
<evidence type="ECO:0000256" key="3">
    <source>
        <dbReference type="SAM" id="Phobius"/>
    </source>
</evidence>
<keyword evidence="1" id="KW-0328">Glycosyltransferase</keyword>
<name>A0A662Z5J4_9STAP</name>
<keyword evidence="3" id="KW-0812">Transmembrane</keyword>
<proteinExistence type="predicted"/>
<organism evidence="4 5">
    <name type="scientific">Aliicoccus persicus</name>
    <dbReference type="NCBI Taxonomy" id="930138"/>
    <lineage>
        <taxon>Bacteria</taxon>
        <taxon>Bacillati</taxon>
        <taxon>Bacillota</taxon>
        <taxon>Bacilli</taxon>
        <taxon>Bacillales</taxon>
        <taxon>Staphylococcaceae</taxon>
        <taxon>Aliicoccus</taxon>
    </lineage>
</organism>
<evidence type="ECO:0000313" key="4">
    <source>
        <dbReference type="EMBL" id="SEW03230.1"/>
    </source>
</evidence>
<keyword evidence="5" id="KW-1185">Reference proteome</keyword>
<dbReference type="Proteomes" id="UP000243605">
    <property type="component" value="Unassembled WGS sequence"/>
</dbReference>
<dbReference type="OrthoDB" id="9813214at2"/>
<evidence type="ECO:0000256" key="2">
    <source>
        <dbReference type="ARBA" id="ARBA00022679"/>
    </source>
</evidence>
<dbReference type="Pfam" id="PF13692">
    <property type="entry name" value="Glyco_trans_1_4"/>
    <property type="match status" value="1"/>
</dbReference>
<accession>A0A662Z5J4</accession>
<dbReference type="GO" id="GO:0016757">
    <property type="term" value="F:glycosyltransferase activity"/>
    <property type="evidence" value="ECO:0007669"/>
    <property type="project" value="UniProtKB-KW"/>
</dbReference>
<feature type="transmembrane region" description="Helical" evidence="3">
    <location>
        <begin position="76"/>
        <end position="94"/>
    </location>
</feature>
<dbReference type="SUPFAM" id="SSF53756">
    <property type="entry name" value="UDP-Glycosyltransferase/glycogen phosphorylase"/>
    <property type="match status" value="1"/>
</dbReference>
<evidence type="ECO:0000256" key="1">
    <source>
        <dbReference type="ARBA" id="ARBA00022676"/>
    </source>
</evidence>
<evidence type="ECO:0000313" key="5">
    <source>
        <dbReference type="Proteomes" id="UP000243605"/>
    </source>
</evidence>
<dbReference type="AlphaFoldDB" id="A0A662Z5J4"/>
<dbReference type="EMBL" id="FOIT01000003">
    <property type="protein sequence ID" value="SEW03230.1"/>
    <property type="molecule type" value="Genomic_DNA"/>
</dbReference>
<gene>
    <name evidence="4" type="ORF">SAMN05192557_1345</name>
</gene>
<reference evidence="4 5" key="1">
    <citation type="submission" date="2016-10" db="EMBL/GenBank/DDBJ databases">
        <authorList>
            <person name="Varghese N."/>
            <person name="Submissions S."/>
        </authorList>
    </citation>
    <scope>NUCLEOTIDE SEQUENCE [LARGE SCALE GENOMIC DNA]</scope>
    <source>
        <strain evidence="4 5">IBRC-M10081</strain>
    </source>
</reference>
<keyword evidence="3" id="KW-0472">Membrane</keyword>
<sequence>MKRVVMFVWNHFTNDARVLREAKTLQRNNYNVKIVAIHNPKTPELPEKELLGPNIHIERVRMYPVLWDIFKKNKKIVLVAGGLYVIVGAAISLRRSVMSLIGYLLRMCAFVQLLRTRSVQRNALKVVRSLRMMVAGFKHKPDIVHSHDLNTLTQGILVSRLFGRKPLIYDSHEVQTERTGYNEKVAQIWEGSHVPFADRVIVENKTRGALFEWMYGVRPLPLYNYSKYVDVKKVPDINVHERLGLDPDEKILLYQGGLQAGRGLEQLIDAMQYIEKGTLVFVGDGKIRGELEEKVHQLNLATRVKFIGKVPLEELFSYTKEAYIGFQVLQNVNMNHYTASSNKLFEYMMMHVPVVGCDLPEIAQVIEKEEIGLSIDAESPLEIAHAVGRLMNNKKLYEKCVMNCKRAKHFYNWSREEKKLVDLYKGLYE</sequence>